<comment type="caution">
    <text evidence="2">The sequence shown here is derived from an EMBL/GenBank/DDBJ whole genome shotgun (WGS) entry which is preliminary data.</text>
</comment>
<evidence type="ECO:0000313" key="2">
    <source>
        <dbReference type="EMBL" id="KAK3216375.1"/>
    </source>
</evidence>
<feature type="region of interest" description="Disordered" evidence="1">
    <location>
        <begin position="471"/>
        <end position="497"/>
    </location>
</feature>
<feature type="region of interest" description="Disordered" evidence="1">
    <location>
        <begin position="439"/>
        <end position="459"/>
    </location>
</feature>
<evidence type="ECO:0000256" key="1">
    <source>
        <dbReference type="SAM" id="MobiDB-lite"/>
    </source>
</evidence>
<evidence type="ECO:0000313" key="3">
    <source>
        <dbReference type="Proteomes" id="UP001280581"/>
    </source>
</evidence>
<name>A0AAN6M735_9PLEO</name>
<keyword evidence="3" id="KW-1185">Reference proteome</keyword>
<reference evidence="2 3" key="1">
    <citation type="submission" date="2021-02" db="EMBL/GenBank/DDBJ databases">
        <title>Genome assembly of Pseudopithomyces chartarum.</title>
        <authorList>
            <person name="Jauregui R."/>
            <person name="Singh J."/>
            <person name="Voisey C."/>
        </authorList>
    </citation>
    <scope>NUCLEOTIDE SEQUENCE [LARGE SCALE GENOMIC DNA]</scope>
    <source>
        <strain evidence="2 3">AGR01</strain>
    </source>
</reference>
<organism evidence="2 3">
    <name type="scientific">Pseudopithomyces chartarum</name>
    <dbReference type="NCBI Taxonomy" id="1892770"/>
    <lineage>
        <taxon>Eukaryota</taxon>
        <taxon>Fungi</taxon>
        <taxon>Dikarya</taxon>
        <taxon>Ascomycota</taxon>
        <taxon>Pezizomycotina</taxon>
        <taxon>Dothideomycetes</taxon>
        <taxon>Pleosporomycetidae</taxon>
        <taxon>Pleosporales</taxon>
        <taxon>Massarineae</taxon>
        <taxon>Didymosphaeriaceae</taxon>
        <taxon>Pseudopithomyces</taxon>
    </lineage>
</organism>
<gene>
    <name evidence="2" type="ORF">GRF29_8g3091817</name>
</gene>
<accession>A0AAN6M735</accession>
<dbReference type="EMBL" id="WVTA01000002">
    <property type="protein sequence ID" value="KAK3216375.1"/>
    <property type="molecule type" value="Genomic_DNA"/>
</dbReference>
<sequence>MILPSAPVHFKQDVQIVHADSVGRLRGLGLRGTGEENSAPVANAAGVTIEEGPPAPAEATSMVASGAEALETEPSDREEELLELSSHPARPTGLVDTVLLAESMERIPEEGFLPLTGTLQDMEKRSGYLHGEDLAAYPLLFKVVGLEILCSIYEDIIPLTISGSFHTAYMRSAVSDGELAQKLELNARHAEGHPAMYVHACISQNGESIRGKDARRIARFLQQYVSTDPKTVEDDVKHFSYVDGCFDNSWTQAQSDAVVKEFVQALVERLDECGDESQPLEPPLWYCAYSSEFDERDSQQFLYGSAGSWLTGLFMSVSEALCGSRYSMKPLCVCILADEPHRTISELMITRLASAYYHTGCGFTVDVAGSSTTSLLTTKLSHDGQQKAGEDHSRHFLKVTEFEPNMAKEQLRMGTYWRKQRSLRRERIEMDDAVSGARKDLQKYEDTKSHPTWKDHSSTVQGIISHAQLADETDEEYSRFVVTSKSRRPLDKEDMPK</sequence>
<feature type="compositionally biased region" description="Basic and acidic residues" evidence="1">
    <location>
        <begin position="488"/>
        <end position="497"/>
    </location>
</feature>
<dbReference type="Proteomes" id="UP001280581">
    <property type="component" value="Unassembled WGS sequence"/>
</dbReference>
<protein>
    <submittedName>
        <fullName evidence="2">Uncharacterized protein</fullName>
    </submittedName>
</protein>
<proteinExistence type="predicted"/>
<feature type="compositionally biased region" description="Basic and acidic residues" evidence="1">
    <location>
        <begin position="439"/>
        <end position="457"/>
    </location>
</feature>
<dbReference type="AlphaFoldDB" id="A0AAN6M735"/>